<name>I1A6M3_9BACT</name>
<protein>
    <recommendedName>
        <fullName evidence="4">Lipoprotein</fullName>
    </recommendedName>
</protein>
<sequence>MKNRIIKFGFLILLTSVISASIIGGLVISKKNIDKKVVDTENNNNKLEEKKNNYIEKDDISQFKLETGKLDKKEVFASKYANNPTFIKSSFNTPRGDSSFWKNQLIFSRILQQSELNKDKLFGLNHPKNIILNKFTDKFKISFNSYANDLEGILYLKITFTPKDSTKLSDQFEYIFSLSGFKKYNESEFSEGMFIKNININKENIKQFNNFDAFIDEYNKANSQGEEKKSEFINKMFSSFDSSPTASLDSKSINLEFDKANNKIIFKSMLKALVNASTEKDLNKIVSKETSIEAKFEIAYPSNNS</sequence>
<comment type="caution">
    <text evidence="2">The sequence shown here is derived from an EMBL/GenBank/DDBJ whole genome shotgun (WGS) entry which is preliminary data.</text>
</comment>
<proteinExistence type="predicted"/>
<reference evidence="2 3" key="1">
    <citation type="journal article" date="2012" name="J. Bacteriol.">
        <title>Genome annotation of five Mycoplasma canis strains.</title>
        <authorList>
            <person name="Brown D.R."/>
            <person name="May M."/>
            <person name="Michaels D.L."/>
            <person name="Barbet A.F."/>
        </authorList>
    </citation>
    <scope>NUCLEOTIDE SEQUENCE [LARGE SCALE GENOMIC DNA]</scope>
    <source>
        <strain evidence="2 3">UFG4</strain>
    </source>
</reference>
<dbReference type="Proteomes" id="UP000006229">
    <property type="component" value="Unassembled WGS sequence"/>
</dbReference>
<evidence type="ECO:0008006" key="4">
    <source>
        <dbReference type="Google" id="ProtNLM"/>
    </source>
</evidence>
<dbReference type="NCBIfam" id="NF045954">
    <property type="entry name" value="MAG1430_dom"/>
    <property type="match status" value="1"/>
</dbReference>
<dbReference type="OrthoDB" id="400668at2"/>
<dbReference type="RefSeq" id="WP_004797037.1">
    <property type="nucleotide sequence ID" value="NZ_AJFU01000004.1"/>
</dbReference>
<keyword evidence="3" id="KW-1185">Reference proteome</keyword>
<feature type="coiled-coil region" evidence="1">
    <location>
        <begin position="30"/>
        <end position="57"/>
    </location>
</feature>
<evidence type="ECO:0000313" key="3">
    <source>
        <dbReference type="Proteomes" id="UP000006229"/>
    </source>
</evidence>
<keyword evidence="1" id="KW-0175">Coiled coil</keyword>
<dbReference type="AlphaFoldDB" id="I1A6M3"/>
<accession>I1A6M3</accession>
<dbReference type="EMBL" id="AJFU01000004">
    <property type="protein sequence ID" value="EIE42144.1"/>
    <property type="molecule type" value="Genomic_DNA"/>
</dbReference>
<dbReference type="PATRIC" id="fig|1131455.3.peg.180"/>
<gene>
    <name evidence="2" type="ORF">MCANUFG4_00878</name>
</gene>
<evidence type="ECO:0000256" key="1">
    <source>
        <dbReference type="SAM" id="Coils"/>
    </source>
</evidence>
<organism evidence="2 3">
    <name type="scientific">Mycoplasmopsis canis UFG4</name>
    <dbReference type="NCBI Taxonomy" id="1131455"/>
    <lineage>
        <taxon>Bacteria</taxon>
        <taxon>Bacillati</taxon>
        <taxon>Mycoplasmatota</taxon>
        <taxon>Mycoplasmoidales</taxon>
        <taxon>Metamycoplasmataceae</taxon>
        <taxon>Mycoplasmopsis</taxon>
    </lineage>
</organism>
<evidence type="ECO:0000313" key="2">
    <source>
        <dbReference type="EMBL" id="EIE42144.1"/>
    </source>
</evidence>